<evidence type="ECO:0000256" key="2">
    <source>
        <dbReference type="SAM" id="SignalP"/>
    </source>
</evidence>
<evidence type="ECO:0000256" key="1">
    <source>
        <dbReference type="SAM" id="MobiDB-lite"/>
    </source>
</evidence>
<dbReference type="EMBL" id="HBKQ01029347">
    <property type="protein sequence ID" value="CAE2248387.1"/>
    <property type="molecule type" value="Transcribed_RNA"/>
</dbReference>
<sequence>MNLLSRGALSLALLTAAASSFSVGSTFGVSATATAARGADYCEKTCSAGVVGERCRGSTTNTALHVASAPRESKSTSEGEGGVDDDEAIMASAAAAEDASSSAEPEPRNRNIFQSGAYDRPIVLMGCSGPGDELMRLARSLSEKLGGSGGGAGVGGTFFDPFTKAAVGQFRADDAARVEAEERAAYYVADLLEVDREIDGHRAYNAAVESLGPMYRVDRFVDGNRGRSARTRGVDAIAELLAVDRQIDASRRRTKAEGSVGAQPAEGDPMEVLLAVDRFIDGKTQQDKERAFLRGIGELVKIDRMMAKVQMPLADKLGGGNTKDKDTVEIPAPPMAPVQQGTVEGGAGRTRSIFTSAEKQSATSYEKRAMNAVSELRKVDDYVDRRKERKARGAAVEDVTDLLAVDREVDRARSVAAKKEADRAKRAAIEEAEKAPPQAAQARAEGTNVAAPAAAPKRSIFSTKEKRSATATTATKSRERRSSPAPPSVVLGSTTVVRKDGKMIGSIPVGESVGTRQAKEEFFGKERAMAKPESAELSGDDAKKDGRRKRMKEKIKGKKKDGCLIM</sequence>
<accession>A0A7S4MW81</accession>
<feature type="signal peptide" evidence="2">
    <location>
        <begin position="1"/>
        <end position="20"/>
    </location>
</feature>
<reference evidence="3" key="1">
    <citation type="submission" date="2021-01" db="EMBL/GenBank/DDBJ databases">
        <authorList>
            <person name="Corre E."/>
            <person name="Pelletier E."/>
            <person name="Niang G."/>
            <person name="Scheremetjew M."/>
            <person name="Finn R."/>
            <person name="Kale V."/>
            <person name="Holt S."/>
            <person name="Cochrane G."/>
            <person name="Meng A."/>
            <person name="Brown T."/>
            <person name="Cohen L."/>
        </authorList>
    </citation>
    <scope>NUCLEOTIDE SEQUENCE</scope>
    <source>
        <strain evidence="3">Isolate 1302-5</strain>
    </source>
</reference>
<feature type="region of interest" description="Disordered" evidence="1">
    <location>
        <begin position="427"/>
        <end position="494"/>
    </location>
</feature>
<proteinExistence type="predicted"/>
<keyword evidence="2" id="KW-0732">Signal</keyword>
<organism evidence="3">
    <name type="scientific">Odontella aurita</name>
    <dbReference type="NCBI Taxonomy" id="265563"/>
    <lineage>
        <taxon>Eukaryota</taxon>
        <taxon>Sar</taxon>
        <taxon>Stramenopiles</taxon>
        <taxon>Ochrophyta</taxon>
        <taxon>Bacillariophyta</taxon>
        <taxon>Mediophyceae</taxon>
        <taxon>Biddulphiophycidae</taxon>
        <taxon>Eupodiscales</taxon>
        <taxon>Odontellaceae</taxon>
        <taxon>Odontella</taxon>
    </lineage>
</organism>
<feature type="region of interest" description="Disordered" evidence="1">
    <location>
        <begin position="93"/>
        <end position="112"/>
    </location>
</feature>
<feature type="compositionally biased region" description="Low complexity" evidence="1">
    <location>
        <begin position="435"/>
        <end position="445"/>
    </location>
</feature>
<dbReference type="AlphaFoldDB" id="A0A7S4MW81"/>
<feature type="region of interest" description="Disordered" evidence="1">
    <location>
        <begin position="527"/>
        <end position="566"/>
    </location>
</feature>
<feature type="compositionally biased region" description="Basic and acidic residues" evidence="1">
    <location>
        <begin position="527"/>
        <end position="544"/>
    </location>
</feature>
<feature type="compositionally biased region" description="Basic residues" evidence="1">
    <location>
        <begin position="545"/>
        <end position="559"/>
    </location>
</feature>
<name>A0A7S4MW81_9STRA</name>
<gene>
    <name evidence="3" type="ORF">OAUR00152_LOCUS20003</name>
</gene>
<protein>
    <submittedName>
        <fullName evidence="3">Uncharacterized protein</fullName>
    </submittedName>
</protein>
<feature type="chain" id="PRO_5031411342" evidence="2">
    <location>
        <begin position="21"/>
        <end position="566"/>
    </location>
</feature>
<evidence type="ECO:0000313" key="3">
    <source>
        <dbReference type="EMBL" id="CAE2248387.1"/>
    </source>
</evidence>
<feature type="compositionally biased region" description="Low complexity" evidence="1">
    <location>
        <begin position="93"/>
        <end position="104"/>
    </location>
</feature>